<evidence type="ECO:0000313" key="2">
    <source>
        <dbReference type="Proteomes" id="UP001632037"/>
    </source>
</evidence>
<dbReference type="Proteomes" id="UP001632037">
    <property type="component" value="Unassembled WGS sequence"/>
</dbReference>
<name>A0ABD3FYE7_9STRA</name>
<dbReference type="AlphaFoldDB" id="A0ABD3FYE7"/>
<comment type="caution">
    <text evidence="1">The sequence shown here is derived from an EMBL/GenBank/DDBJ whole genome shotgun (WGS) entry which is preliminary data.</text>
</comment>
<protein>
    <submittedName>
        <fullName evidence="1">Uncharacterized protein</fullName>
    </submittedName>
</protein>
<keyword evidence="2" id="KW-1185">Reference proteome</keyword>
<evidence type="ECO:0000313" key="1">
    <source>
        <dbReference type="EMBL" id="KAL3670780.1"/>
    </source>
</evidence>
<proteinExistence type="predicted"/>
<organism evidence="1 2">
    <name type="scientific">Phytophthora oleae</name>
    <dbReference type="NCBI Taxonomy" id="2107226"/>
    <lineage>
        <taxon>Eukaryota</taxon>
        <taxon>Sar</taxon>
        <taxon>Stramenopiles</taxon>
        <taxon>Oomycota</taxon>
        <taxon>Peronosporomycetes</taxon>
        <taxon>Peronosporales</taxon>
        <taxon>Peronosporaceae</taxon>
        <taxon>Phytophthora</taxon>
    </lineage>
</organism>
<dbReference type="EMBL" id="JBIMZQ010000006">
    <property type="protein sequence ID" value="KAL3670780.1"/>
    <property type="molecule type" value="Genomic_DNA"/>
</dbReference>
<accession>A0ABD3FYE7</accession>
<sequence>MSPRTEFHGHERVESTLWVMQQQGLTIPTSVASRRYGRSNGYSDDHAFFIHAKVLG</sequence>
<reference evidence="1 2" key="1">
    <citation type="submission" date="2024-09" db="EMBL/GenBank/DDBJ databases">
        <title>Genome sequencing and assembly of Phytophthora oleae, isolate VK10A, causative agent of rot of olive drupes.</title>
        <authorList>
            <person name="Conti Taguali S."/>
            <person name="Riolo M."/>
            <person name="La Spada F."/>
            <person name="Cacciola S.O."/>
            <person name="Dionisio G."/>
        </authorList>
    </citation>
    <scope>NUCLEOTIDE SEQUENCE [LARGE SCALE GENOMIC DNA]</scope>
    <source>
        <strain evidence="1 2">VK10A</strain>
    </source>
</reference>
<gene>
    <name evidence="1" type="ORF">V7S43_003966</name>
</gene>